<keyword evidence="4 5" id="KW-0472">Membrane</keyword>
<feature type="transmembrane region" description="Helical" evidence="5">
    <location>
        <begin position="292"/>
        <end position="311"/>
    </location>
</feature>
<feature type="transmembrane region" description="Helical" evidence="5">
    <location>
        <begin position="37"/>
        <end position="56"/>
    </location>
</feature>
<dbReference type="eggNOG" id="COG3307">
    <property type="taxonomic scope" value="Bacteria"/>
</dbReference>
<keyword evidence="7" id="KW-0378">Hydrolase</keyword>
<dbReference type="InterPro" id="IPR007016">
    <property type="entry name" value="O-antigen_ligase-rel_domated"/>
</dbReference>
<dbReference type="RefSeq" id="WP_013653762.1">
    <property type="nucleotide sequence ID" value="NC_015259.1"/>
</dbReference>
<feature type="transmembrane region" description="Helical" evidence="5">
    <location>
        <begin position="154"/>
        <end position="177"/>
    </location>
</feature>
<proteinExistence type="predicted"/>
<dbReference type="GO" id="GO:0045493">
    <property type="term" value="P:xylan catabolic process"/>
    <property type="evidence" value="ECO:0007669"/>
    <property type="project" value="UniProtKB-KW"/>
</dbReference>
<dbReference type="GO" id="GO:0016020">
    <property type="term" value="C:membrane"/>
    <property type="evidence" value="ECO:0007669"/>
    <property type="project" value="UniProtKB-SubCell"/>
</dbReference>
<dbReference type="OrthoDB" id="4391260at2"/>
<dbReference type="AlphaFoldDB" id="F2IW64"/>
<dbReference type="InterPro" id="IPR051533">
    <property type="entry name" value="WaaL-like"/>
</dbReference>
<keyword evidence="7" id="KW-0119">Carbohydrate metabolism</keyword>
<protein>
    <submittedName>
        <fullName evidence="7">Endo-1,4-beta-xylanase protein (Exopolysaccharide export)</fullName>
    </submittedName>
</protein>
<keyword evidence="3 5" id="KW-1133">Transmembrane helix</keyword>
<evidence type="ECO:0000256" key="5">
    <source>
        <dbReference type="SAM" id="Phobius"/>
    </source>
</evidence>
<comment type="subcellular location">
    <subcellularLocation>
        <location evidence="1">Membrane</location>
        <topology evidence="1">Multi-pass membrane protein</topology>
    </subcellularLocation>
</comment>
<dbReference type="Pfam" id="PF04932">
    <property type="entry name" value="Wzy_C"/>
    <property type="match status" value="1"/>
</dbReference>
<feature type="transmembrane region" description="Helical" evidence="5">
    <location>
        <begin position="12"/>
        <end position="31"/>
    </location>
</feature>
<dbReference type="Proteomes" id="UP000008130">
    <property type="component" value="Chromosome"/>
</dbReference>
<keyword evidence="2 5" id="KW-0812">Transmembrane</keyword>
<evidence type="ECO:0000313" key="7">
    <source>
        <dbReference type="EMBL" id="ADZ71449.1"/>
    </source>
</evidence>
<name>F2IW64_POLGS</name>
<feature type="transmembrane region" description="Helical" evidence="5">
    <location>
        <begin position="413"/>
        <end position="431"/>
    </location>
</feature>
<feature type="transmembrane region" description="Helical" evidence="5">
    <location>
        <begin position="123"/>
        <end position="142"/>
    </location>
</feature>
<dbReference type="STRING" id="991905.SL003B_3026"/>
<reference evidence="7 8" key="1">
    <citation type="journal article" date="2011" name="J. Bacteriol.">
        <title>Complete genome sequence of Polymorphum gilvum SL003B-26A1T, a crude oil-degrading bacterium from oil-polluted saline soil.</title>
        <authorList>
            <person name="Li S.G."/>
            <person name="Tang Y.Q."/>
            <person name="Nie Y."/>
            <person name="Cai M."/>
            <person name="Wu X.L."/>
        </authorList>
    </citation>
    <scope>NUCLEOTIDE SEQUENCE [LARGE SCALE GENOMIC DNA]</scope>
    <source>
        <strain evidence="8">LMG 25793 / CGMCC 1.9160 / SL003B-26A1</strain>
    </source>
</reference>
<evidence type="ECO:0000256" key="2">
    <source>
        <dbReference type="ARBA" id="ARBA00022692"/>
    </source>
</evidence>
<keyword evidence="7" id="KW-0624">Polysaccharide degradation</keyword>
<feature type="domain" description="O-antigen ligase-related" evidence="6">
    <location>
        <begin position="250"/>
        <end position="389"/>
    </location>
</feature>
<feature type="transmembrane region" description="Helical" evidence="5">
    <location>
        <begin position="437"/>
        <end position="457"/>
    </location>
</feature>
<organism evidence="7 8">
    <name type="scientific">Polymorphum gilvum (strain LMG 25793 / CGMCC 1.9160 / SL003B-26A1)</name>
    <dbReference type="NCBI Taxonomy" id="991905"/>
    <lineage>
        <taxon>Bacteria</taxon>
        <taxon>Pseudomonadati</taxon>
        <taxon>Pseudomonadota</taxon>
        <taxon>Alphaproteobacteria</taxon>
        <taxon>Rhodobacterales</taxon>
        <taxon>Paracoccaceae</taxon>
        <taxon>Polymorphum</taxon>
    </lineage>
</organism>
<dbReference type="PANTHER" id="PTHR37422">
    <property type="entry name" value="TEICHURONIC ACID BIOSYNTHESIS PROTEIN TUAE"/>
    <property type="match status" value="1"/>
</dbReference>
<dbReference type="GO" id="GO:0016798">
    <property type="term" value="F:hydrolase activity, acting on glycosyl bonds"/>
    <property type="evidence" value="ECO:0007669"/>
    <property type="project" value="UniProtKB-KW"/>
</dbReference>
<evidence type="ECO:0000256" key="4">
    <source>
        <dbReference type="ARBA" id="ARBA00023136"/>
    </source>
</evidence>
<dbReference type="HOGENOM" id="CLU_035700_2_0_5"/>
<evidence type="ECO:0000256" key="3">
    <source>
        <dbReference type="ARBA" id="ARBA00022989"/>
    </source>
</evidence>
<dbReference type="EMBL" id="CP002568">
    <property type="protein sequence ID" value="ADZ71449.1"/>
    <property type="molecule type" value="Genomic_DNA"/>
</dbReference>
<feature type="transmembrane region" description="Helical" evidence="5">
    <location>
        <begin position="383"/>
        <end position="401"/>
    </location>
</feature>
<evidence type="ECO:0000313" key="8">
    <source>
        <dbReference type="Proteomes" id="UP000008130"/>
    </source>
</evidence>
<sequence>MASPLVLRLRSGILTGLRWSLLAVILALLLVKGGTPWPAVEAAAIPLGLIFALSLLEAPRNADIGRFMALAFGFATLLALYVGFQALPLPGGLLANPIWSAPGERLGLDIAGSVSVVPGQSPWSLLRLLMPFVVFLTALALFQYEKDTVLLWKCIAGLGTAFALYGILQLLLFPSWLLFEEKRFYTSNLSGTLVNRNSAATLLGLTFLATLALFRREIRRGRQSSGPDVKRYQIGPFRPTREALVWAGAGVLQVLAIGMTASRGGLLSTAAATVLAVPLLDFRLFRDRIRNRFVIAAVVGLLVLLVAEVFAGRTLFRLEAGESEGRLCAFRSTVEAAMTNLPFGTGLGSFQDVFPSFRDPACFITGTWELAHNSYLENLLELGLPYVVFLVAGLVAVVSALRTGLAGRREYRPFVVAGLAGTLLVTVHATVDFSLQIPAVTALYALMLASAIAVALGRGRVPR</sequence>
<accession>F2IW64</accession>
<dbReference type="KEGG" id="pgv:SL003B_3026"/>
<keyword evidence="8" id="KW-1185">Reference proteome</keyword>
<feature type="transmembrane region" description="Helical" evidence="5">
    <location>
        <begin position="68"/>
        <end position="87"/>
    </location>
</feature>
<keyword evidence="7" id="KW-0858">Xylan degradation</keyword>
<evidence type="ECO:0000256" key="1">
    <source>
        <dbReference type="ARBA" id="ARBA00004141"/>
    </source>
</evidence>
<dbReference type="PANTHER" id="PTHR37422:SF23">
    <property type="entry name" value="TEICHURONIC ACID BIOSYNTHESIS PROTEIN TUAE"/>
    <property type="match status" value="1"/>
</dbReference>
<keyword evidence="7" id="KW-0326">Glycosidase</keyword>
<evidence type="ECO:0000259" key="6">
    <source>
        <dbReference type="Pfam" id="PF04932"/>
    </source>
</evidence>
<gene>
    <name evidence="7" type="ordered locus">SL003B_3026</name>
</gene>
<feature type="transmembrane region" description="Helical" evidence="5">
    <location>
        <begin position="197"/>
        <end position="214"/>
    </location>
</feature>